<reference evidence="2 5" key="1">
    <citation type="submission" date="2010-11" db="EMBL/GenBank/DDBJ databases">
        <title>The Genome Sequence of Synechococcus phage S-CBP4.</title>
        <authorList>
            <consortium name="The Broad Institute Genome Sequencing Platform"/>
            <person name="Henn M.R."/>
            <person name="Chen F."/>
            <person name="Wang K."/>
            <person name="Levin J."/>
            <person name="Malboeuf C."/>
            <person name="Casali M."/>
            <person name="Russ C."/>
            <person name="Lennon N."/>
            <person name="Chapman S.B."/>
            <person name="Erlich R."/>
            <person name="Young S.K."/>
            <person name="Yandava C."/>
            <person name="Zeng Q."/>
            <person name="Alvarado L."/>
            <person name="Anderson S."/>
            <person name="Berlin A."/>
            <person name="Chen Z."/>
            <person name="Freedman E."/>
            <person name="Gellesch M."/>
            <person name="Goldberg J."/>
            <person name="Green L."/>
            <person name="Griggs A."/>
            <person name="Gujja S."/>
            <person name="Heilman E.R."/>
            <person name="Heiman D."/>
            <person name="Hollinger A."/>
            <person name="Howarth C."/>
            <person name="Larson L."/>
            <person name="Mehta T."/>
            <person name="Pearson M."/>
            <person name="Roberts A."/>
            <person name="Ryan E."/>
            <person name="Saif S."/>
            <person name="Shea T."/>
            <person name="Shenoy N."/>
            <person name="Sisk P."/>
            <person name="Stolte C."/>
            <person name="Sykes S."/>
            <person name="White J."/>
            <person name="Haas B."/>
            <person name="Nusbaum C."/>
            <person name="Birren B."/>
        </authorList>
    </citation>
    <scope>NUCLEOTIDE SEQUENCE [LARGE SCALE GENOMIC DNA]</scope>
    <source>
        <strain evidence="2 5">S-CBP4</strain>
    </source>
</reference>
<gene>
    <name evidence="3" type="ORF">S-CBP4_0043</name>
    <name evidence="2" type="ORF">SVPG_00009</name>
</gene>
<keyword evidence="5" id="KW-1185">Reference proteome</keyword>
<evidence type="ECO:0000313" key="5">
    <source>
        <dbReference type="Proteomes" id="UP000297198"/>
    </source>
</evidence>
<name>M1Q761_9CAUD</name>
<dbReference type="RefSeq" id="YP_009103811.1">
    <property type="nucleotide sequence ID" value="NC_025464.1"/>
</dbReference>
<evidence type="ECO:0000256" key="1">
    <source>
        <dbReference type="SAM" id="MobiDB-lite"/>
    </source>
</evidence>
<dbReference type="KEGG" id="vg:22112697"/>
<feature type="region of interest" description="Disordered" evidence="1">
    <location>
        <begin position="1"/>
        <end position="59"/>
    </location>
</feature>
<dbReference type="Proteomes" id="UP000297198">
    <property type="component" value="Segment"/>
</dbReference>
<dbReference type="Proteomes" id="UP000030043">
    <property type="component" value="Segment"/>
</dbReference>
<dbReference type="EMBL" id="KC310804">
    <property type="protein sequence ID" value="AGK86649.1"/>
    <property type="molecule type" value="Genomic_DNA"/>
</dbReference>
<dbReference type="EMBL" id="HM559717">
    <property type="protein sequence ID" value="AGF91693.1"/>
    <property type="molecule type" value="Genomic_DNA"/>
</dbReference>
<organism evidence="2 5">
    <name type="scientific">Synechococcus phage S-CBP4</name>
    <dbReference type="NCBI Taxonomy" id="754059"/>
    <lineage>
        <taxon>Viruses</taxon>
        <taxon>Duplodnaviria</taxon>
        <taxon>Heunggongvirae</taxon>
        <taxon>Uroviricota</taxon>
        <taxon>Caudoviricetes</taxon>
        <taxon>Autographivirales</taxon>
        <taxon>Sechaudvirinae</taxon>
        <taxon>Poseidonvirus</taxon>
        <taxon>Poseidonvirus SCBP4</taxon>
    </lineage>
</organism>
<proteinExistence type="predicted"/>
<feature type="compositionally biased region" description="Polar residues" evidence="1">
    <location>
        <begin position="24"/>
        <end position="33"/>
    </location>
</feature>
<sequence>MVSRTSKYYKDNPEARKKRLKQQARYNRQSMQIQKRVELNRENRKRGTYGNGDGKDVSHKKMVQQYLKKPQKIELETDLGNDTATSVP</sequence>
<protein>
    <submittedName>
        <fullName evidence="2">Uncharacterized protein</fullName>
    </submittedName>
</protein>
<reference evidence="4" key="2">
    <citation type="submission" date="2012-12" db="EMBL/GenBank/DDBJ databases">
        <title>Genomics of marine cyanopodoviruses.</title>
        <authorList>
            <person name="Huang S."/>
            <person name="Chen F."/>
        </authorList>
    </citation>
    <scope>NUCLEOTIDE SEQUENCE [LARGE SCALE GENOMIC DNA]</scope>
</reference>
<evidence type="ECO:0000313" key="4">
    <source>
        <dbReference type="Proteomes" id="UP000030043"/>
    </source>
</evidence>
<dbReference type="GeneID" id="22112697"/>
<dbReference type="OrthoDB" id="25402at10239"/>
<reference evidence="3 4" key="3">
    <citation type="journal article" date="2015" name="PLoS ONE">
        <title>Comparative Genomic and Phylogenomic Analyses Reveal a Conserved Core Genome Shared by Estuarine and Oceanic Cyanopodoviruses.</title>
        <authorList>
            <person name="Huang S."/>
            <person name="Zhang S."/>
            <person name="Jiao N."/>
            <person name="Chen F."/>
        </authorList>
    </citation>
    <scope>NUCLEOTIDE SEQUENCE [LARGE SCALE GENOMIC DNA]</scope>
</reference>
<evidence type="ECO:0000313" key="2">
    <source>
        <dbReference type="EMBL" id="AGF91693.1"/>
    </source>
</evidence>
<evidence type="ECO:0000313" key="3">
    <source>
        <dbReference type="EMBL" id="AGK86649.1"/>
    </source>
</evidence>
<accession>M1Q761</accession>